<feature type="compositionally biased region" description="Polar residues" evidence="1">
    <location>
        <begin position="76"/>
        <end position="92"/>
    </location>
</feature>
<keyword evidence="3" id="KW-1185">Reference proteome</keyword>
<evidence type="ECO:0000313" key="2">
    <source>
        <dbReference type="EMBL" id="KAI5076609.1"/>
    </source>
</evidence>
<evidence type="ECO:0000256" key="1">
    <source>
        <dbReference type="SAM" id="MobiDB-lite"/>
    </source>
</evidence>
<sequence length="113" mass="11834">MLVVVAVPTATLATIEDQQLQPSVAASRIVTARKNWSRRALQAATAYTQQAREMVDMVDYSPAIPNPSHDKHKPKNSATKLGSSARNDNATPSIAAGPPSSSNGTTPSPSPPS</sequence>
<accession>A0A9D4UZ16</accession>
<feature type="compositionally biased region" description="Low complexity" evidence="1">
    <location>
        <begin position="97"/>
        <end position="107"/>
    </location>
</feature>
<proteinExistence type="predicted"/>
<dbReference type="Proteomes" id="UP000886520">
    <property type="component" value="Chromosome 8"/>
</dbReference>
<comment type="caution">
    <text evidence="2">The sequence shown here is derived from an EMBL/GenBank/DDBJ whole genome shotgun (WGS) entry which is preliminary data.</text>
</comment>
<name>A0A9D4UZ16_ADICA</name>
<gene>
    <name evidence="2" type="ORF">GOP47_0008674</name>
</gene>
<evidence type="ECO:0000313" key="3">
    <source>
        <dbReference type="Proteomes" id="UP000886520"/>
    </source>
</evidence>
<organism evidence="2 3">
    <name type="scientific">Adiantum capillus-veneris</name>
    <name type="common">Maidenhair fern</name>
    <dbReference type="NCBI Taxonomy" id="13818"/>
    <lineage>
        <taxon>Eukaryota</taxon>
        <taxon>Viridiplantae</taxon>
        <taxon>Streptophyta</taxon>
        <taxon>Embryophyta</taxon>
        <taxon>Tracheophyta</taxon>
        <taxon>Polypodiopsida</taxon>
        <taxon>Polypodiidae</taxon>
        <taxon>Polypodiales</taxon>
        <taxon>Pteridineae</taxon>
        <taxon>Pteridaceae</taxon>
        <taxon>Vittarioideae</taxon>
        <taxon>Adiantum</taxon>
    </lineage>
</organism>
<feature type="region of interest" description="Disordered" evidence="1">
    <location>
        <begin position="58"/>
        <end position="113"/>
    </location>
</feature>
<dbReference type="AlphaFoldDB" id="A0A9D4UZ16"/>
<reference evidence="2" key="1">
    <citation type="submission" date="2021-01" db="EMBL/GenBank/DDBJ databases">
        <title>Adiantum capillus-veneris genome.</title>
        <authorList>
            <person name="Fang Y."/>
            <person name="Liao Q."/>
        </authorList>
    </citation>
    <scope>NUCLEOTIDE SEQUENCE</scope>
    <source>
        <strain evidence="2">H3</strain>
        <tissue evidence="2">Leaf</tissue>
    </source>
</reference>
<dbReference type="EMBL" id="JABFUD020000008">
    <property type="protein sequence ID" value="KAI5076609.1"/>
    <property type="molecule type" value="Genomic_DNA"/>
</dbReference>
<protein>
    <submittedName>
        <fullName evidence="2">Uncharacterized protein</fullName>
    </submittedName>
</protein>